<name>A0A699GEY1_TANCI</name>
<accession>A0A699GEY1</accession>
<feature type="region of interest" description="Disordered" evidence="1">
    <location>
        <begin position="392"/>
        <end position="481"/>
    </location>
</feature>
<dbReference type="EMBL" id="BKCJ010000002">
    <property type="protein sequence ID" value="GEU28197.1"/>
    <property type="molecule type" value="Genomic_DNA"/>
</dbReference>
<comment type="caution">
    <text evidence="2">The sequence shown here is derived from an EMBL/GenBank/DDBJ whole genome shotgun (WGS) entry which is preliminary data.</text>
</comment>
<feature type="region of interest" description="Disordered" evidence="1">
    <location>
        <begin position="256"/>
        <end position="286"/>
    </location>
</feature>
<evidence type="ECO:0000256" key="1">
    <source>
        <dbReference type="SAM" id="MobiDB-lite"/>
    </source>
</evidence>
<organism evidence="2">
    <name type="scientific">Tanacetum cinerariifolium</name>
    <name type="common">Dalmatian daisy</name>
    <name type="synonym">Chrysanthemum cinerariifolium</name>
    <dbReference type="NCBI Taxonomy" id="118510"/>
    <lineage>
        <taxon>Eukaryota</taxon>
        <taxon>Viridiplantae</taxon>
        <taxon>Streptophyta</taxon>
        <taxon>Embryophyta</taxon>
        <taxon>Tracheophyta</taxon>
        <taxon>Spermatophyta</taxon>
        <taxon>Magnoliopsida</taxon>
        <taxon>eudicotyledons</taxon>
        <taxon>Gunneridae</taxon>
        <taxon>Pentapetalae</taxon>
        <taxon>asterids</taxon>
        <taxon>campanulids</taxon>
        <taxon>Asterales</taxon>
        <taxon>Asteraceae</taxon>
        <taxon>Asteroideae</taxon>
        <taxon>Anthemideae</taxon>
        <taxon>Anthemidinae</taxon>
        <taxon>Tanacetum</taxon>
    </lineage>
</organism>
<gene>
    <name evidence="2" type="ORF">Tci_000175</name>
</gene>
<feature type="compositionally biased region" description="Basic residues" evidence="1">
    <location>
        <begin position="401"/>
        <end position="411"/>
    </location>
</feature>
<feature type="compositionally biased region" description="Gly residues" evidence="1">
    <location>
        <begin position="275"/>
        <end position="284"/>
    </location>
</feature>
<proteinExistence type="predicted"/>
<protein>
    <submittedName>
        <fullName evidence="2">Uncharacterized protein</fullName>
    </submittedName>
</protein>
<dbReference type="AlphaFoldDB" id="A0A699GEY1"/>
<feature type="compositionally biased region" description="Basic residues" evidence="1">
    <location>
        <begin position="256"/>
        <end position="269"/>
    </location>
</feature>
<reference evidence="2" key="1">
    <citation type="journal article" date="2019" name="Sci. Rep.">
        <title>Draft genome of Tanacetum cinerariifolium, the natural source of mosquito coil.</title>
        <authorList>
            <person name="Yamashiro T."/>
            <person name="Shiraishi A."/>
            <person name="Satake H."/>
            <person name="Nakayama K."/>
        </authorList>
    </citation>
    <scope>NUCLEOTIDE SEQUENCE</scope>
</reference>
<evidence type="ECO:0000313" key="2">
    <source>
        <dbReference type="EMBL" id="GEU28197.1"/>
    </source>
</evidence>
<sequence>MRFAGREQLLLAPLAQGHHHREQATAPVREHVLLVRRAVRRRLHRENSLRHQRPEPVGQDVARHTQVALEVAEAADAVESVAHQQQGPAVAHQVERARHGAGIVLHRFSFDLKPIYGPPRSDHVPCFTPLHAAGAGSAVCLRQRPLRCQCVLRPAAARCAGGRLCHSPRVCRRRGDRHPGRQRAGTAVAGALGRPPAAPAAIAGTTAGPGRRADHGCHRRARADAVGGNAHGRHAGHRHDPGPDCVRCRRVRPARARPRGRCGARRRGGRTAAGPGAGGRGGRPGRLARGVWRRGAGDAAHGAGAVAAAAGIARAAATAPAASASSGSALPSFAVLPAPGRLHGCAVARGPCAAGARHAGAVDVRRVQHPVERAGAAAECAAVHVFAQRDRRLRPGGPGRRAGRGARRALGRSRPWAAHQPGGAAVAAGGVAAPGPGFRDRFDPAMDNIDAGNWHSDARSWRAGAASDQPGPDPARQHGHP</sequence>
<feature type="compositionally biased region" description="Low complexity" evidence="1">
    <location>
        <begin position="421"/>
        <end position="437"/>
    </location>
</feature>